<dbReference type="EMBL" id="JAULSN010000003">
    <property type="protein sequence ID" value="KAK3377077.1"/>
    <property type="molecule type" value="Genomic_DNA"/>
</dbReference>
<proteinExistence type="predicted"/>
<comment type="caution">
    <text evidence="2">The sequence shown here is derived from an EMBL/GenBank/DDBJ whole genome shotgun (WGS) entry which is preliminary data.</text>
</comment>
<accession>A0AAE0KJ07</accession>
<feature type="transmembrane region" description="Helical" evidence="1">
    <location>
        <begin position="43"/>
        <end position="65"/>
    </location>
</feature>
<feature type="transmembrane region" description="Helical" evidence="1">
    <location>
        <begin position="182"/>
        <end position="204"/>
    </location>
</feature>
<keyword evidence="1" id="KW-0472">Membrane</keyword>
<protein>
    <submittedName>
        <fullName evidence="2">Uncharacterized protein</fullName>
    </submittedName>
</protein>
<feature type="transmembrane region" description="Helical" evidence="1">
    <location>
        <begin position="149"/>
        <end position="170"/>
    </location>
</feature>
<dbReference type="AlphaFoldDB" id="A0AAE0KJ07"/>
<gene>
    <name evidence="2" type="ORF">B0T24DRAFT_701216</name>
</gene>
<feature type="transmembrane region" description="Helical" evidence="1">
    <location>
        <begin position="71"/>
        <end position="91"/>
    </location>
</feature>
<dbReference type="Proteomes" id="UP001287356">
    <property type="component" value="Unassembled WGS sequence"/>
</dbReference>
<name>A0AAE0KJ07_9PEZI</name>
<keyword evidence="3" id="KW-1185">Reference proteome</keyword>
<organism evidence="2 3">
    <name type="scientific">Lasiosphaeria ovina</name>
    <dbReference type="NCBI Taxonomy" id="92902"/>
    <lineage>
        <taxon>Eukaryota</taxon>
        <taxon>Fungi</taxon>
        <taxon>Dikarya</taxon>
        <taxon>Ascomycota</taxon>
        <taxon>Pezizomycotina</taxon>
        <taxon>Sordariomycetes</taxon>
        <taxon>Sordariomycetidae</taxon>
        <taxon>Sordariales</taxon>
        <taxon>Lasiosphaeriaceae</taxon>
        <taxon>Lasiosphaeria</taxon>
    </lineage>
</organism>
<evidence type="ECO:0000256" key="1">
    <source>
        <dbReference type="SAM" id="Phobius"/>
    </source>
</evidence>
<reference evidence="2" key="1">
    <citation type="journal article" date="2023" name="Mol. Phylogenet. Evol.">
        <title>Genome-scale phylogeny and comparative genomics of the fungal order Sordariales.</title>
        <authorList>
            <person name="Hensen N."/>
            <person name="Bonometti L."/>
            <person name="Westerberg I."/>
            <person name="Brannstrom I.O."/>
            <person name="Guillou S."/>
            <person name="Cros-Aarteil S."/>
            <person name="Calhoun S."/>
            <person name="Haridas S."/>
            <person name="Kuo A."/>
            <person name="Mondo S."/>
            <person name="Pangilinan J."/>
            <person name="Riley R."/>
            <person name="LaButti K."/>
            <person name="Andreopoulos B."/>
            <person name="Lipzen A."/>
            <person name="Chen C."/>
            <person name="Yan M."/>
            <person name="Daum C."/>
            <person name="Ng V."/>
            <person name="Clum A."/>
            <person name="Steindorff A."/>
            <person name="Ohm R.A."/>
            <person name="Martin F."/>
            <person name="Silar P."/>
            <person name="Natvig D.O."/>
            <person name="Lalanne C."/>
            <person name="Gautier V."/>
            <person name="Ament-Velasquez S.L."/>
            <person name="Kruys A."/>
            <person name="Hutchinson M.I."/>
            <person name="Powell A.J."/>
            <person name="Barry K."/>
            <person name="Miller A.N."/>
            <person name="Grigoriev I.V."/>
            <person name="Debuchy R."/>
            <person name="Gladieux P."/>
            <person name="Hiltunen Thoren M."/>
            <person name="Johannesson H."/>
        </authorList>
    </citation>
    <scope>NUCLEOTIDE SEQUENCE</scope>
    <source>
        <strain evidence="2">CBS 958.72</strain>
    </source>
</reference>
<keyword evidence="1" id="KW-1133">Transmembrane helix</keyword>
<reference evidence="2" key="2">
    <citation type="submission" date="2023-06" db="EMBL/GenBank/DDBJ databases">
        <authorList>
            <consortium name="Lawrence Berkeley National Laboratory"/>
            <person name="Haridas S."/>
            <person name="Hensen N."/>
            <person name="Bonometti L."/>
            <person name="Westerberg I."/>
            <person name="Brannstrom I.O."/>
            <person name="Guillou S."/>
            <person name="Cros-Aarteil S."/>
            <person name="Calhoun S."/>
            <person name="Kuo A."/>
            <person name="Mondo S."/>
            <person name="Pangilinan J."/>
            <person name="Riley R."/>
            <person name="Labutti K."/>
            <person name="Andreopoulos B."/>
            <person name="Lipzen A."/>
            <person name="Chen C."/>
            <person name="Yanf M."/>
            <person name="Daum C."/>
            <person name="Ng V."/>
            <person name="Clum A."/>
            <person name="Steindorff A."/>
            <person name="Ohm R."/>
            <person name="Martin F."/>
            <person name="Silar P."/>
            <person name="Natvig D."/>
            <person name="Lalanne C."/>
            <person name="Gautier V."/>
            <person name="Ament-Velasquez S.L."/>
            <person name="Kruys A."/>
            <person name="Hutchinson M.I."/>
            <person name="Powell A.J."/>
            <person name="Barry K."/>
            <person name="Miller A.N."/>
            <person name="Grigoriev I.V."/>
            <person name="Debuchy R."/>
            <person name="Gladieux P."/>
            <person name="Thoren M.H."/>
            <person name="Johannesson H."/>
        </authorList>
    </citation>
    <scope>NUCLEOTIDE SEQUENCE</scope>
    <source>
        <strain evidence="2">CBS 958.72</strain>
    </source>
</reference>
<evidence type="ECO:0000313" key="3">
    <source>
        <dbReference type="Proteomes" id="UP001287356"/>
    </source>
</evidence>
<keyword evidence="1" id="KW-0812">Transmembrane</keyword>
<evidence type="ECO:0000313" key="2">
    <source>
        <dbReference type="EMBL" id="KAK3377077.1"/>
    </source>
</evidence>
<sequence>MKLYREVTLHPIQSIAASLENGDRPEAISSKLRLWRERKLAELHLVQVAGSLLAAAVIGSFSWTSQQEPHWIGPAAWLSSLVLAFSAVLLASSQMFIFRNAAATWDDAPRDGRRSALLAQELAFVVTVGGHDHHARARRRSFGADADDGVFDLGVRFIVGLVVYVAAPLHNEPELTGPGKGAIVFLGWRGVSGFIFMWCSYWGYEAVNYGNA</sequence>